<keyword evidence="2" id="KW-0472">Membrane</keyword>
<keyword evidence="2" id="KW-1133">Transmembrane helix</keyword>
<gene>
    <name evidence="3" type="ORF">CVA01_17550</name>
</gene>
<dbReference type="EMBL" id="BJNT01000013">
    <property type="protein sequence ID" value="GEC86441.1"/>
    <property type="molecule type" value="Genomic_DNA"/>
</dbReference>
<proteinExistence type="predicted"/>
<feature type="region of interest" description="Disordered" evidence="1">
    <location>
        <begin position="36"/>
        <end position="76"/>
    </location>
</feature>
<organism evidence="3 4">
    <name type="scientific">Corynebacterium variabile</name>
    <dbReference type="NCBI Taxonomy" id="1727"/>
    <lineage>
        <taxon>Bacteria</taxon>
        <taxon>Bacillati</taxon>
        <taxon>Actinomycetota</taxon>
        <taxon>Actinomycetes</taxon>
        <taxon>Mycobacteriales</taxon>
        <taxon>Corynebacteriaceae</taxon>
        <taxon>Corynebacterium</taxon>
    </lineage>
</organism>
<sequence>MLDVVLDVVLAIVLDVVLAIVLGVVLRAFVSHTPDATRRHPLTGHSADPDPQHFPVASPSSQWHPVLSGTAAEATR</sequence>
<feature type="transmembrane region" description="Helical" evidence="2">
    <location>
        <begin position="6"/>
        <end position="30"/>
    </location>
</feature>
<comment type="caution">
    <text evidence="3">The sequence shown here is derived from an EMBL/GenBank/DDBJ whole genome shotgun (WGS) entry which is preliminary data.</text>
</comment>
<protein>
    <submittedName>
        <fullName evidence="3">Uncharacterized protein</fullName>
    </submittedName>
</protein>
<evidence type="ECO:0000313" key="3">
    <source>
        <dbReference type="EMBL" id="GEC86441.1"/>
    </source>
</evidence>
<name>A0A4Y4C055_9CORY</name>
<keyword evidence="2" id="KW-0812">Transmembrane</keyword>
<reference evidence="3 4" key="1">
    <citation type="submission" date="2019-06" db="EMBL/GenBank/DDBJ databases">
        <title>Whole genome shotgun sequence of Corynebacterium variabile NBRC 15286.</title>
        <authorList>
            <person name="Hosoyama A."/>
            <person name="Uohara A."/>
            <person name="Ohji S."/>
            <person name="Ichikawa N."/>
        </authorList>
    </citation>
    <scope>NUCLEOTIDE SEQUENCE [LARGE SCALE GENOMIC DNA]</scope>
    <source>
        <strain evidence="3 4">NBRC 15286</strain>
    </source>
</reference>
<dbReference type="AlphaFoldDB" id="A0A4Y4C055"/>
<dbReference type="Proteomes" id="UP000319986">
    <property type="component" value="Unassembled WGS sequence"/>
</dbReference>
<evidence type="ECO:0000256" key="2">
    <source>
        <dbReference type="SAM" id="Phobius"/>
    </source>
</evidence>
<evidence type="ECO:0000313" key="4">
    <source>
        <dbReference type="Proteomes" id="UP000319986"/>
    </source>
</evidence>
<accession>A0A4Y4C055</accession>
<evidence type="ECO:0000256" key="1">
    <source>
        <dbReference type="SAM" id="MobiDB-lite"/>
    </source>
</evidence>